<dbReference type="PANTHER" id="PTHR43798:SF5">
    <property type="entry name" value="MONOACYLGLYCEROL LIPASE ABHD6"/>
    <property type="match status" value="1"/>
</dbReference>
<dbReference type="RefSeq" id="WP_344313069.1">
    <property type="nucleotide sequence ID" value="NZ_BAAANY010000020.1"/>
</dbReference>
<dbReference type="GO" id="GO:0016787">
    <property type="term" value="F:hydrolase activity"/>
    <property type="evidence" value="ECO:0007669"/>
    <property type="project" value="UniProtKB-KW"/>
</dbReference>
<dbReference type="InterPro" id="IPR000073">
    <property type="entry name" value="AB_hydrolase_1"/>
</dbReference>
<dbReference type="EMBL" id="BAAANY010000020">
    <property type="protein sequence ID" value="GAA1696297.1"/>
    <property type="molecule type" value="Genomic_DNA"/>
</dbReference>
<keyword evidence="3" id="KW-1185">Reference proteome</keyword>
<evidence type="ECO:0000313" key="3">
    <source>
        <dbReference type="Proteomes" id="UP001500618"/>
    </source>
</evidence>
<evidence type="ECO:0000259" key="1">
    <source>
        <dbReference type="Pfam" id="PF00561"/>
    </source>
</evidence>
<comment type="caution">
    <text evidence="2">The sequence shown here is derived from an EMBL/GenBank/DDBJ whole genome shotgun (WGS) entry which is preliminary data.</text>
</comment>
<accession>A0ABN2I035</accession>
<proteinExistence type="predicted"/>
<gene>
    <name evidence="2" type="ORF">GCM10009765_51930</name>
</gene>
<evidence type="ECO:0000313" key="2">
    <source>
        <dbReference type="EMBL" id="GAA1696297.1"/>
    </source>
</evidence>
<dbReference type="Proteomes" id="UP001500618">
    <property type="component" value="Unassembled WGS sequence"/>
</dbReference>
<dbReference type="SUPFAM" id="SSF53474">
    <property type="entry name" value="alpha/beta-Hydrolases"/>
    <property type="match status" value="1"/>
</dbReference>
<dbReference type="Gene3D" id="3.40.50.1820">
    <property type="entry name" value="alpha/beta hydrolase"/>
    <property type="match status" value="1"/>
</dbReference>
<dbReference type="Pfam" id="PF00561">
    <property type="entry name" value="Abhydrolase_1"/>
    <property type="match status" value="1"/>
</dbReference>
<dbReference type="PRINTS" id="PR00111">
    <property type="entry name" value="ABHYDROLASE"/>
</dbReference>
<name>A0ABN2I035_9ACTN</name>
<dbReference type="InterPro" id="IPR050266">
    <property type="entry name" value="AB_hydrolase_sf"/>
</dbReference>
<feature type="domain" description="AB hydrolase-1" evidence="1">
    <location>
        <begin position="23"/>
        <end position="159"/>
    </location>
</feature>
<protein>
    <submittedName>
        <fullName evidence="2">Alpha/beta hydrolase</fullName>
    </submittedName>
</protein>
<sequence length="251" mass="27659">MSGAYADVNGLKMYYELHGEGRPLVLLHGGVHTIDLTFGPMLPALAANRQVIAVEMQGHGHTADIDRDFTIESLAGDIVALLDQLGLDRADFFGFSVGGLTALRIAMLHPERVDRLVLASTQYQLAGYYPEIQHSELPNGHLRLPTPADFQEMREAYTAVSPTPDAFMTFLPRVSQAPNTIGEWTADDLRNVSSPTLMIIGDTDFVRLEHAAEMHEILADSRLAVLPNTTHMAVMRQPELVLPMVSAFLER</sequence>
<reference evidence="2 3" key="1">
    <citation type="journal article" date="2019" name="Int. J. Syst. Evol. Microbiol.">
        <title>The Global Catalogue of Microorganisms (GCM) 10K type strain sequencing project: providing services to taxonomists for standard genome sequencing and annotation.</title>
        <authorList>
            <consortium name="The Broad Institute Genomics Platform"/>
            <consortium name="The Broad Institute Genome Sequencing Center for Infectious Disease"/>
            <person name="Wu L."/>
            <person name="Ma J."/>
        </authorList>
    </citation>
    <scope>NUCLEOTIDE SEQUENCE [LARGE SCALE GENOMIC DNA]</scope>
    <source>
        <strain evidence="2 3">JCM 14718</strain>
    </source>
</reference>
<dbReference type="InterPro" id="IPR029058">
    <property type="entry name" value="AB_hydrolase_fold"/>
</dbReference>
<keyword evidence="2" id="KW-0378">Hydrolase</keyword>
<dbReference type="PANTHER" id="PTHR43798">
    <property type="entry name" value="MONOACYLGLYCEROL LIPASE"/>
    <property type="match status" value="1"/>
</dbReference>
<organism evidence="2 3">
    <name type="scientific">Fodinicola feengrottensis</name>
    <dbReference type="NCBI Taxonomy" id="435914"/>
    <lineage>
        <taxon>Bacteria</taxon>
        <taxon>Bacillati</taxon>
        <taxon>Actinomycetota</taxon>
        <taxon>Actinomycetes</taxon>
        <taxon>Mycobacteriales</taxon>
        <taxon>Fodinicola</taxon>
    </lineage>
</organism>